<feature type="region of interest" description="Disordered" evidence="1">
    <location>
        <begin position="87"/>
        <end position="110"/>
    </location>
</feature>
<name>A0AAD7FE76_9AGAR</name>
<protein>
    <submittedName>
        <fullName evidence="2">Uncharacterized protein</fullName>
    </submittedName>
</protein>
<evidence type="ECO:0000313" key="3">
    <source>
        <dbReference type="Proteomes" id="UP001221142"/>
    </source>
</evidence>
<dbReference type="Proteomes" id="UP001221142">
    <property type="component" value="Unassembled WGS sequence"/>
</dbReference>
<feature type="compositionally biased region" description="Polar residues" evidence="1">
    <location>
        <begin position="125"/>
        <end position="140"/>
    </location>
</feature>
<evidence type="ECO:0000313" key="2">
    <source>
        <dbReference type="EMBL" id="KAJ7614920.1"/>
    </source>
</evidence>
<evidence type="ECO:0000256" key="1">
    <source>
        <dbReference type="SAM" id="MobiDB-lite"/>
    </source>
</evidence>
<keyword evidence="3" id="KW-1185">Reference proteome</keyword>
<feature type="region of interest" description="Disordered" evidence="1">
    <location>
        <begin position="122"/>
        <end position="153"/>
    </location>
</feature>
<accession>A0AAD7FE76</accession>
<reference evidence="2" key="1">
    <citation type="submission" date="2023-03" db="EMBL/GenBank/DDBJ databases">
        <title>Massive genome expansion in bonnet fungi (Mycena s.s.) driven by repeated elements and novel gene families across ecological guilds.</title>
        <authorList>
            <consortium name="Lawrence Berkeley National Laboratory"/>
            <person name="Harder C.B."/>
            <person name="Miyauchi S."/>
            <person name="Viragh M."/>
            <person name="Kuo A."/>
            <person name="Thoen E."/>
            <person name="Andreopoulos B."/>
            <person name="Lu D."/>
            <person name="Skrede I."/>
            <person name="Drula E."/>
            <person name="Henrissat B."/>
            <person name="Morin E."/>
            <person name="Kohler A."/>
            <person name="Barry K."/>
            <person name="LaButti K."/>
            <person name="Morin E."/>
            <person name="Salamov A."/>
            <person name="Lipzen A."/>
            <person name="Mereny Z."/>
            <person name="Hegedus B."/>
            <person name="Baldrian P."/>
            <person name="Stursova M."/>
            <person name="Weitz H."/>
            <person name="Taylor A."/>
            <person name="Grigoriev I.V."/>
            <person name="Nagy L.G."/>
            <person name="Martin F."/>
            <person name="Kauserud H."/>
        </authorList>
    </citation>
    <scope>NUCLEOTIDE SEQUENCE</scope>
    <source>
        <strain evidence="2">9284</strain>
    </source>
</reference>
<sequence length="245" mass="26173">MPKRPSKKTHGRLLDPADRAICRALRAQGVSYHVILDYVGVGTIKTTQRACNNTYSPPDDVSLDAALLPRNIKEIARMLKAKHRKGGSIAKSSALAEKKPVPSGSGTPPIVLVPRLRALDRPIKNSPSTESSADSSNSRLGSPEFESLSALPSRPSIITQRNATGASGSDDFLLAFVLSIPLDPSVADRMRAAGWTEAKLYKIARAGPGMVGEFVEGEPLVKGLKNIDKVTLRVAICELANGEEV</sequence>
<proteinExistence type="predicted"/>
<organism evidence="2 3">
    <name type="scientific">Roridomyces roridus</name>
    <dbReference type="NCBI Taxonomy" id="1738132"/>
    <lineage>
        <taxon>Eukaryota</taxon>
        <taxon>Fungi</taxon>
        <taxon>Dikarya</taxon>
        <taxon>Basidiomycota</taxon>
        <taxon>Agaricomycotina</taxon>
        <taxon>Agaricomycetes</taxon>
        <taxon>Agaricomycetidae</taxon>
        <taxon>Agaricales</taxon>
        <taxon>Marasmiineae</taxon>
        <taxon>Mycenaceae</taxon>
        <taxon>Roridomyces</taxon>
    </lineage>
</organism>
<comment type="caution">
    <text evidence="2">The sequence shown here is derived from an EMBL/GenBank/DDBJ whole genome shotgun (WGS) entry which is preliminary data.</text>
</comment>
<gene>
    <name evidence="2" type="ORF">FB45DRAFT_1064548</name>
</gene>
<dbReference type="AlphaFoldDB" id="A0AAD7FE76"/>
<dbReference type="EMBL" id="JARKIF010000025">
    <property type="protein sequence ID" value="KAJ7614920.1"/>
    <property type="molecule type" value="Genomic_DNA"/>
</dbReference>